<gene>
    <name evidence="1" type="ORF">AVEN_50257_1</name>
</gene>
<reference evidence="1 2" key="1">
    <citation type="journal article" date="2019" name="Sci. Rep.">
        <title>Orb-weaving spider Araneus ventricosus genome elucidates the spidroin gene catalogue.</title>
        <authorList>
            <person name="Kono N."/>
            <person name="Nakamura H."/>
            <person name="Ohtoshi R."/>
            <person name="Moran D.A.P."/>
            <person name="Shinohara A."/>
            <person name="Yoshida Y."/>
            <person name="Fujiwara M."/>
            <person name="Mori M."/>
            <person name="Tomita M."/>
            <person name="Arakawa K."/>
        </authorList>
    </citation>
    <scope>NUCLEOTIDE SEQUENCE [LARGE SCALE GENOMIC DNA]</scope>
</reference>
<organism evidence="1 2">
    <name type="scientific">Araneus ventricosus</name>
    <name type="common">Orbweaver spider</name>
    <name type="synonym">Epeira ventricosa</name>
    <dbReference type="NCBI Taxonomy" id="182803"/>
    <lineage>
        <taxon>Eukaryota</taxon>
        <taxon>Metazoa</taxon>
        <taxon>Ecdysozoa</taxon>
        <taxon>Arthropoda</taxon>
        <taxon>Chelicerata</taxon>
        <taxon>Arachnida</taxon>
        <taxon>Araneae</taxon>
        <taxon>Araneomorphae</taxon>
        <taxon>Entelegynae</taxon>
        <taxon>Araneoidea</taxon>
        <taxon>Araneidae</taxon>
        <taxon>Araneus</taxon>
    </lineage>
</organism>
<protein>
    <submittedName>
        <fullName evidence="1">Uncharacterized protein</fullName>
    </submittedName>
</protein>
<keyword evidence="2" id="KW-1185">Reference proteome</keyword>
<comment type="caution">
    <text evidence="1">The sequence shown here is derived from an EMBL/GenBank/DDBJ whole genome shotgun (WGS) entry which is preliminary data.</text>
</comment>
<evidence type="ECO:0000313" key="2">
    <source>
        <dbReference type="Proteomes" id="UP000499080"/>
    </source>
</evidence>
<dbReference type="Proteomes" id="UP000499080">
    <property type="component" value="Unassembled WGS sequence"/>
</dbReference>
<accession>A0A4Y2E735</accession>
<evidence type="ECO:0000313" key="1">
    <source>
        <dbReference type="EMBL" id="GBM24146.1"/>
    </source>
</evidence>
<name>A0A4Y2E735_ARAVE</name>
<proteinExistence type="predicted"/>
<dbReference type="AlphaFoldDB" id="A0A4Y2E735"/>
<sequence length="159" mass="18229">MAEWTHVWTSDTRKVKANSVESIEQKTGGLPNLEPQSERMADFVRAGQRDQAISFEGGRGGYSRQRVALRLAQRLPRSARIHKSRTDTSSRTQTCTTDSPHAWGGFVFMDSLLNRWLVLETDRSHRPLKNPMRESFRDSVNGHKNNRSEVCYAPRMLLK</sequence>
<dbReference type="EMBL" id="BGPR01000511">
    <property type="protein sequence ID" value="GBM24146.1"/>
    <property type="molecule type" value="Genomic_DNA"/>
</dbReference>